<proteinExistence type="predicted"/>
<feature type="non-terminal residue" evidence="1">
    <location>
        <position position="85"/>
    </location>
</feature>
<dbReference type="EMBL" id="AZMM01017967">
    <property type="protein sequence ID" value="ETJ24793.1"/>
    <property type="molecule type" value="Genomic_DNA"/>
</dbReference>
<name>W1X3C0_9ZZZZ</name>
<gene>
    <name evidence="1" type="ORF">Q604_UNBC17967G0001</name>
</gene>
<organism evidence="1">
    <name type="scientific">human gut metagenome</name>
    <dbReference type="NCBI Taxonomy" id="408170"/>
    <lineage>
        <taxon>unclassified sequences</taxon>
        <taxon>metagenomes</taxon>
        <taxon>organismal metagenomes</taxon>
    </lineage>
</organism>
<feature type="non-terminal residue" evidence="1">
    <location>
        <position position="1"/>
    </location>
</feature>
<dbReference type="AlphaFoldDB" id="W1X3C0"/>
<protein>
    <submittedName>
        <fullName evidence="1">Uncharacterized protein</fullName>
    </submittedName>
</protein>
<evidence type="ECO:0000313" key="1">
    <source>
        <dbReference type="EMBL" id="ETJ24793.1"/>
    </source>
</evidence>
<reference evidence="1" key="1">
    <citation type="submission" date="2013-12" db="EMBL/GenBank/DDBJ databases">
        <title>A Varibaculum cambriense genome reconstructed from a premature infant gut community with otherwise low bacterial novelty that shifts toward anaerobic metabolism during the third week of life.</title>
        <authorList>
            <person name="Brown C.T."/>
            <person name="Sharon I."/>
            <person name="Thomas B.C."/>
            <person name="Castelle C.J."/>
            <person name="Morowitz M.J."/>
            <person name="Banfield J.F."/>
        </authorList>
    </citation>
    <scope>NUCLEOTIDE SEQUENCE</scope>
</reference>
<accession>W1X3C0</accession>
<sequence length="85" mass="9387">VNPTKNGMKSTAFSTICFKRMAIPTHGRREPTVKRVFIGIPSNGRAVFKAVTASAPNLHIISVGKNENTKCEIQGKPQSTMYRRL</sequence>
<comment type="caution">
    <text evidence="1">The sequence shown here is derived from an EMBL/GenBank/DDBJ whole genome shotgun (WGS) entry which is preliminary data.</text>
</comment>